<evidence type="ECO:0000313" key="1">
    <source>
        <dbReference type="EMBL" id="SVB29300.1"/>
    </source>
</evidence>
<gene>
    <name evidence="1" type="ORF">METZ01_LOCUS182154</name>
</gene>
<protein>
    <submittedName>
        <fullName evidence="1">Uncharacterized protein</fullName>
    </submittedName>
</protein>
<organism evidence="1">
    <name type="scientific">marine metagenome</name>
    <dbReference type="NCBI Taxonomy" id="408172"/>
    <lineage>
        <taxon>unclassified sequences</taxon>
        <taxon>metagenomes</taxon>
        <taxon>ecological metagenomes</taxon>
    </lineage>
</organism>
<sequence>MKTKLLIICLLLFTSQVIADDYLQEEYIEDKWTVSVVISESNPTSVIASVNGKITYGDRFRVKIPIKDLESCNVGNSLTPFYTTVKNEKVSKISNMTIPAVFKDQNIYVGALFSSKFLLGHSVMIDMGWNYLDGIKTFFENTTEVSLKLLSDDNIKIDEYFDIPENKFSLNGLEDALERAKKECSRIVKMRRSLKTP</sequence>
<proteinExistence type="predicted"/>
<name>A0A382CT18_9ZZZZ</name>
<reference evidence="1" key="1">
    <citation type="submission" date="2018-05" db="EMBL/GenBank/DDBJ databases">
        <authorList>
            <person name="Lanie J.A."/>
            <person name="Ng W.-L."/>
            <person name="Kazmierczak K.M."/>
            <person name="Andrzejewski T.M."/>
            <person name="Davidsen T.M."/>
            <person name="Wayne K.J."/>
            <person name="Tettelin H."/>
            <person name="Glass J.I."/>
            <person name="Rusch D."/>
            <person name="Podicherti R."/>
            <person name="Tsui H.-C.T."/>
            <person name="Winkler M.E."/>
        </authorList>
    </citation>
    <scope>NUCLEOTIDE SEQUENCE</scope>
</reference>
<dbReference type="EMBL" id="UINC01036001">
    <property type="protein sequence ID" value="SVB29300.1"/>
    <property type="molecule type" value="Genomic_DNA"/>
</dbReference>
<dbReference type="AlphaFoldDB" id="A0A382CT18"/>
<accession>A0A382CT18</accession>